<organism evidence="2 3">
    <name type="scientific">Dentiscutata erythropus</name>
    <dbReference type="NCBI Taxonomy" id="1348616"/>
    <lineage>
        <taxon>Eukaryota</taxon>
        <taxon>Fungi</taxon>
        <taxon>Fungi incertae sedis</taxon>
        <taxon>Mucoromycota</taxon>
        <taxon>Glomeromycotina</taxon>
        <taxon>Glomeromycetes</taxon>
        <taxon>Diversisporales</taxon>
        <taxon>Gigasporaceae</taxon>
        <taxon>Dentiscutata</taxon>
    </lineage>
</organism>
<proteinExistence type="predicted"/>
<protein>
    <submittedName>
        <fullName evidence="2">10465_t:CDS:1</fullName>
    </submittedName>
</protein>
<dbReference type="EMBL" id="CAJVPY010052728">
    <property type="protein sequence ID" value="CAG8815575.1"/>
    <property type="molecule type" value="Genomic_DNA"/>
</dbReference>
<feature type="non-terminal residue" evidence="2">
    <location>
        <position position="84"/>
    </location>
</feature>
<feature type="compositionally biased region" description="Low complexity" evidence="1">
    <location>
        <begin position="61"/>
        <end position="74"/>
    </location>
</feature>
<evidence type="ECO:0000256" key="1">
    <source>
        <dbReference type="SAM" id="MobiDB-lite"/>
    </source>
</evidence>
<sequence>IRLFDTNANEWSQMDATGDVIESRIYFSSVLRFNLDTQLYSSSAEVYLYNIKNNKWVTTFNPPTTSPNINPTETSLPAEKSSNL</sequence>
<dbReference type="AlphaFoldDB" id="A0A9N9K8P6"/>
<reference evidence="2" key="1">
    <citation type="submission" date="2021-06" db="EMBL/GenBank/DDBJ databases">
        <authorList>
            <person name="Kallberg Y."/>
            <person name="Tangrot J."/>
            <person name="Rosling A."/>
        </authorList>
    </citation>
    <scope>NUCLEOTIDE SEQUENCE</scope>
    <source>
        <strain evidence="2">MA453B</strain>
    </source>
</reference>
<evidence type="ECO:0000313" key="3">
    <source>
        <dbReference type="Proteomes" id="UP000789405"/>
    </source>
</evidence>
<keyword evidence="3" id="KW-1185">Reference proteome</keyword>
<dbReference type="Proteomes" id="UP000789405">
    <property type="component" value="Unassembled WGS sequence"/>
</dbReference>
<feature type="region of interest" description="Disordered" evidence="1">
    <location>
        <begin position="61"/>
        <end position="84"/>
    </location>
</feature>
<dbReference type="OrthoDB" id="10522490at2759"/>
<dbReference type="InterPro" id="IPR011043">
    <property type="entry name" value="Gal_Oxase/kelch_b-propeller"/>
</dbReference>
<comment type="caution">
    <text evidence="2">The sequence shown here is derived from an EMBL/GenBank/DDBJ whole genome shotgun (WGS) entry which is preliminary data.</text>
</comment>
<evidence type="ECO:0000313" key="2">
    <source>
        <dbReference type="EMBL" id="CAG8815575.1"/>
    </source>
</evidence>
<name>A0A9N9K8P6_9GLOM</name>
<dbReference type="SUPFAM" id="SSF50965">
    <property type="entry name" value="Galactose oxidase, central domain"/>
    <property type="match status" value="1"/>
</dbReference>
<accession>A0A9N9K8P6</accession>
<gene>
    <name evidence="2" type="ORF">DERYTH_LOCUS26131</name>
</gene>